<dbReference type="Proteomes" id="UP000595703">
    <property type="component" value="Chromosome"/>
</dbReference>
<feature type="signal peptide" evidence="2">
    <location>
        <begin position="1"/>
        <end position="24"/>
    </location>
</feature>
<organism evidence="3 4">
    <name type="scientific">Actinacidiphila reveromycinica</name>
    <dbReference type="NCBI Taxonomy" id="659352"/>
    <lineage>
        <taxon>Bacteria</taxon>
        <taxon>Bacillati</taxon>
        <taxon>Actinomycetota</taxon>
        <taxon>Actinomycetes</taxon>
        <taxon>Kitasatosporales</taxon>
        <taxon>Streptomycetaceae</taxon>
        <taxon>Actinacidiphila</taxon>
    </lineage>
</organism>
<reference evidence="3 4" key="3">
    <citation type="journal article" date="2011" name="Nat. Chem. Biol.">
        <title>Reveromycin A biosynthesis uses RevG and RevJ for stereospecific spiroacetal formation.</title>
        <authorList>
            <person name="Takahashi S."/>
            <person name="Toyoda A."/>
            <person name="Sekiyama Y."/>
            <person name="Takagi H."/>
            <person name="Nogawa T."/>
            <person name="Uramoto M."/>
            <person name="Suzuki R."/>
            <person name="Koshino H."/>
            <person name="Kumano T."/>
            <person name="Panthee S."/>
            <person name="Dairi T."/>
            <person name="Ishikawa J."/>
            <person name="Ikeda H."/>
            <person name="Sakaki Y."/>
            <person name="Osada H."/>
        </authorList>
    </citation>
    <scope>NUCLEOTIDE SEQUENCE [LARGE SCALE GENOMIC DNA]</scope>
    <source>
        <strain evidence="3 4">SN-593</strain>
    </source>
</reference>
<keyword evidence="4" id="KW-1185">Reference proteome</keyword>
<gene>
    <name evidence="3" type="ORF">RVR_3231</name>
</gene>
<dbReference type="KEGG" id="arev:RVR_3231"/>
<proteinExistence type="predicted"/>
<evidence type="ECO:0000256" key="2">
    <source>
        <dbReference type="SAM" id="SignalP"/>
    </source>
</evidence>
<accession>A0A7U3VNA8</accession>
<dbReference type="EMBL" id="AP018365">
    <property type="protein sequence ID" value="BBA97468.1"/>
    <property type="molecule type" value="Genomic_DNA"/>
</dbReference>
<evidence type="ECO:0000313" key="3">
    <source>
        <dbReference type="EMBL" id="BBA97468.1"/>
    </source>
</evidence>
<dbReference type="PROSITE" id="PS51257">
    <property type="entry name" value="PROKAR_LIPOPROTEIN"/>
    <property type="match status" value="1"/>
</dbReference>
<evidence type="ECO:0000313" key="4">
    <source>
        <dbReference type="Proteomes" id="UP000595703"/>
    </source>
</evidence>
<evidence type="ECO:0000256" key="1">
    <source>
        <dbReference type="SAM" id="MobiDB-lite"/>
    </source>
</evidence>
<dbReference type="AlphaFoldDB" id="A0A7U3VNA8"/>
<protein>
    <recommendedName>
        <fullName evidence="5">Septum formation-related domain-containing protein</fullName>
    </recommendedName>
</protein>
<feature type="region of interest" description="Disordered" evidence="1">
    <location>
        <begin position="261"/>
        <end position="284"/>
    </location>
</feature>
<dbReference type="RefSeq" id="WP_202233758.1">
    <property type="nucleotide sequence ID" value="NZ_AP018365.1"/>
</dbReference>
<feature type="chain" id="PRO_5032856786" description="Septum formation-related domain-containing protein" evidence="2">
    <location>
        <begin position="25"/>
        <end position="302"/>
    </location>
</feature>
<feature type="region of interest" description="Disordered" evidence="1">
    <location>
        <begin position="28"/>
        <end position="55"/>
    </location>
</feature>
<evidence type="ECO:0008006" key="5">
    <source>
        <dbReference type="Google" id="ProtNLM"/>
    </source>
</evidence>
<sequence length="302" mass="32686">MSRSIVRRASTAAAAALLVPLALASCQGSAPSPHQRPTTAAPTPTPDPHTADPDPRHLALGDCFTADRTSLLSDGRSPLLGLVHIVPCTSPHDAEVYGRFTYSGDSYLPAAKLRDIGAYDCTNLTTVYDMDSWTVSPTRDLARSLLPTRAEWAAGDQDIICYWVARDGRSDVSLRRDETTLDPDQYAYLDAADRPESALAVDPASQGESDLPSYQLWAGGVADSLTTETQLLRRRTWPARARGPVDALLKRVDTLAARWHDASQDSTPASVRRDTRALVGEDSLPQERAVRQALGLATARAR</sequence>
<reference evidence="3 4" key="2">
    <citation type="journal article" date="2011" name="J. Antibiot.">
        <title>Furaquinocins I and J: novel polyketide isoprenoid hybrid compounds from Streptomyces reveromyceticus SN-593.</title>
        <authorList>
            <person name="Panthee S."/>
            <person name="Takahashi S."/>
            <person name="Takagi H."/>
            <person name="Nogawa T."/>
            <person name="Oowada E."/>
            <person name="Uramoto M."/>
            <person name="Osada H."/>
        </authorList>
    </citation>
    <scope>NUCLEOTIDE SEQUENCE [LARGE SCALE GENOMIC DNA]</scope>
    <source>
        <strain evidence="3 4">SN-593</strain>
    </source>
</reference>
<name>A0A7U3VNA8_9ACTN</name>
<reference evidence="3 4" key="1">
    <citation type="journal article" date="2010" name="J. Bacteriol.">
        <title>Biochemical characterization of a novel indole prenyltransferase from Streptomyces sp. SN-593.</title>
        <authorList>
            <person name="Takahashi S."/>
            <person name="Takagi H."/>
            <person name="Toyoda A."/>
            <person name="Uramoto M."/>
            <person name="Nogawa T."/>
            <person name="Ueki M."/>
            <person name="Sakaki Y."/>
            <person name="Osada H."/>
        </authorList>
    </citation>
    <scope>NUCLEOTIDE SEQUENCE [LARGE SCALE GENOMIC DNA]</scope>
    <source>
        <strain evidence="3 4">SN-593</strain>
    </source>
</reference>
<reference evidence="3 4" key="4">
    <citation type="journal article" date="2020" name="Sci. Rep.">
        <title>beta-carboline chemical signals induce reveromycin production through a LuxR family regulator in Streptomyces sp. SN-593.</title>
        <authorList>
            <person name="Panthee S."/>
            <person name="Kito N."/>
            <person name="Hayashi T."/>
            <person name="Shimizu T."/>
            <person name="Ishikawa J."/>
            <person name="Hamamoto H."/>
            <person name="Osada H."/>
            <person name="Takahashi S."/>
        </authorList>
    </citation>
    <scope>NUCLEOTIDE SEQUENCE [LARGE SCALE GENOMIC DNA]</scope>
    <source>
        <strain evidence="3 4">SN-593</strain>
    </source>
</reference>
<keyword evidence="2" id="KW-0732">Signal</keyword>